<sequence length="65" mass="6811">MKSIGSLGDRLLSLLVPKAEASAACWVFGGSGWWSCINGCICKCCRYVSGSIRCGNYLDNCDGGG</sequence>
<reference evidence="2" key="1">
    <citation type="journal article" date="2019" name="Int. J. Syst. Evol. Microbiol.">
        <title>The Global Catalogue of Microorganisms (GCM) 10K type strain sequencing project: providing services to taxonomists for standard genome sequencing and annotation.</title>
        <authorList>
            <consortium name="The Broad Institute Genomics Platform"/>
            <consortium name="The Broad Institute Genome Sequencing Center for Infectious Disease"/>
            <person name="Wu L."/>
            <person name="Ma J."/>
        </authorList>
    </citation>
    <scope>NUCLEOTIDE SEQUENCE [LARGE SCALE GENOMIC DNA]</scope>
    <source>
        <strain evidence="2">CCUG 53903</strain>
    </source>
</reference>
<dbReference type="RefSeq" id="WP_379520660.1">
    <property type="nucleotide sequence ID" value="NZ_JBHSPA010000062.1"/>
</dbReference>
<dbReference type="EMBL" id="JBHSPA010000062">
    <property type="protein sequence ID" value="MFC5831183.1"/>
    <property type="molecule type" value="Genomic_DNA"/>
</dbReference>
<keyword evidence="2" id="KW-1185">Reference proteome</keyword>
<proteinExistence type="predicted"/>
<comment type="caution">
    <text evidence="1">The sequence shown here is derived from an EMBL/GenBank/DDBJ whole genome shotgun (WGS) entry which is preliminary data.</text>
</comment>
<evidence type="ECO:0000313" key="1">
    <source>
        <dbReference type="EMBL" id="MFC5831183.1"/>
    </source>
</evidence>
<accession>A0ABW1D3B5</accession>
<dbReference type="Proteomes" id="UP001596058">
    <property type="component" value="Unassembled WGS sequence"/>
</dbReference>
<evidence type="ECO:0008006" key="3">
    <source>
        <dbReference type="Google" id="ProtNLM"/>
    </source>
</evidence>
<protein>
    <recommendedName>
        <fullName evidence="3">Secreted protein</fullName>
    </recommendedName>
</protein>
<organism evidence="1 2">
    <name type="scientific">Nonomuraea insulae</name>
    <dbReference type="NCBI Taxonomy" id="1616787"/>
    <lineage>
        <taxon>Bacteria</taxon>
        <taxon>Bacillati</taxon>
        <taxon>Actinomycetota</taxon>
        <taxon>Actinomycetes</taxon>
        <taxon>Streptosporangiales</taxon>
        <taxon>Streptosporangiaceae</taxon>
        <taxon>Nonomuraea</taxon>
    </lineage>
</organism>
<gene>
    <name evidence="1" type="ORF">ACFPZ3_45655</name>
</gene>
<name>A0ABW1D3B5_9ACTN</name>
<evidence type="ECO:0000313" key="2">
    <source>
        <dbReference type="Proteomes" id="UP001596058"/>
    </source>
</evidence>